<dbReference type="HAMAP" id="MF_00834">
    <property type="entry name" value="BioA"/>
    <property type="match status" value="1"/>
</dbReference>
<evidence type="ECO:0000313" key="15">
    <source>
        <dbReference type="Proteomes" id="UP000315700"/>
    </source>
</evidence>
<dbReference type="RefSeq" id="WP_145029358.1">
    <property type="nucleotide sequence ID" value="NZ_CP036271.1"/>
</dbReference>
<comment type="similarity">
    <text evidence="12 13">Belongs to the class-III pyridoxal-phosphate-dependent aminotransferase family. BioA subfamily.</text>
</comment>
<dbReference type="AlphaFoldDB" id="A0A517SCH3"/>
<dbReference type="GO" id="GO:0005737">
    <property type="term" value="C:cytoplasm"/>
    <property type="evidence" value="ECO:0007669"/>
    <property type="project" value="UniProtKB-SubCell"/>
</dbReference>
<evidence type="ECO:0000256" key="9">
    <source>
        <dbReference type="ARBA" id="ARBA00022756"/>
    </source>
</evidence>
<keyword evidence="5 13" id="KW-0963">Cytoplasm</keyword>
<dbReference type="PANTHER" id="PTHR42684">
    <property type="entry name" value="ADENOSYLMETHIONINE-8-AMINO-7-OXONONANOATE AMINOTRANSFERASE"/>
    <property type="match status" value="1"/>
</dbReference>
<evidence type="ECO:0000256" key="8">
    <source>
        <dbReference type="ARBA" id="ARBA00022691"/>
    </source>
</evidence>
<evidence type="ECO:0000256" key="3">
    <source>
        <dbReference type="ARBA" id="ARBA00005063"/>
    </source>
</evidence>
<dbReference type="InterPro" id="IPR015424">
    <property type="entry name" value="PyrdxlP-dep_Trfase"/>
</dbReference>
<sequence>MSHDPITLRGWDQDHVWHPFTAMQAYRTEDAPIIESAEGFHLTDVVGRTYLDGISSLWCNVHGHRVPEIDAAIREQIDKVSHSTLLGLSSRVSIELARELAKLAPPGLTKVFYSDSGATAVEVALKMAWQYHTQKLMMPSERRLFATVGNAYHGDTVGAVSVGSIPVFHKVYGKLLFETVSVPSPVALRLPEGFSDRESYLKWCFDEVERVIREQHEQLAAFIIEPLVQGAAGILVHPHGYLRHVRRLTRQYNVPLIADEVAVGFGRTGTMLACEQEAVSPDFLCLAKGITGGYLPLAATMTTEAIYNAFLDEPAAGKTFFHGHTYTGNPLGCAAALASLQLFAKNNVVANARRNADRLADRLSVLKDHPHVAEVRQKGIMIGIELVADRESLTPFTAERRTGHLVTLAARRRGVMIRPLGDVVVLMPAPGMPGDLVNQLCETALESIDEATRG</sequence>
<evidence type="ECO:0000256" key="12">
    <source>
        <dbReference type="ARBA" id="ARBA00060970"/>
    </source>
</evidence>
<evidence type="ECO:0000256" key="10">
    <source>
        <dbReference type="ARBA" id="ARBA00022898"/>
    </source>
</evidence>
<dbReference type="NCBIfam" id="TIGR00508">
    <property type="entry name" value="bioA"/>
    <property type="match status" value="1"/>
</dbReference>
<evidence type="ECO:0000256" key="5">
    <source>
        <dbReference type="ARBA" id="ARBA00022490"/>
    </source>
</evidence>
<gene>
    <name evidence="14" type="primary">bioK</name>
    <name evidence="13" type="synonym">bioA</name>
    <name evidence="14" type="ORF">Pan44_18540</name>
</gene>
<comment type="subcellular location">
    <subcellularLocation>
        <location evidence="2 13">Cytoplasm</location>
    </subcellularLocation>
</comment>
<dbReference type="InterPro" id="IPR049704">
    <property type="entry name" value="Aminotrans_3_PPA_site"/>
</dbReference>
<feature type="binding site" evidence="13">
    <location>
        <begin position="324"/>
        <end position="325"/>
    </location>
    <ligand>
        <name>pyridoxal 5'-phosphate</name>
        <dbReference type="ChEBI" id="CHEBI:597326"/>
    </ligand>
</feature>
<keyword evidence="10 13" id="KW-0663">Pyridoxal phosphate</keyword>
<feature type="binding site" evidence="13">
    <location>
        <position position="259"/>
    </location>
    <ligand>
        <name>pyridoxal 5'-phosphate</name>
        <dbReference type="ChEBI" id="CHEBI:597326"/>
    </ligand>
</feature>
<dbReference type="FunFam" id="3.40.640.10:FF:000078">
    <property type="entry name" value="Adenosylmethionine-8-amino-7-oxononanoate aminotransferase"/>
    <property type="match status" value="1"/>
</dbReference>
<keyword evidence="6 13" id="KW-0032">Aminotransferase</keyword>
<dbReference type="Pfam" id="PF00202">
    <property type="entry name" value="Aminotran_3"/>
    <property type="match status" value="1"/>
</dbReference>
<feature type="binding site" evidence="13">
    <location>
        <position position="418"/>
    </location>
    <ligand>
        <name>substrate</name>
    </ligand>
</feature>
<evidence type="ECO:0000256" key="11">
    <source>
        <dbReference type="ARBA" id="ARBA00048449"/>
    </source>
</evidence>
<evidence type="ECO:0000256" key="7">
    <source>
        <dbReference type="ARBA" id="ARBA00022679"/>
    </source>
</evidence>
<accession>A0A517SCH3</accession>
<feature type="binding site" evidence="13">
    <location>
        <position position="323"/>
    </location>
    <ligand>
        <name>substrate</name>
    </ligand>
</feature>
<evidence type="ECO:0000256" key="13">
    <source>
        <dbReference type="HAMAP-Rule" id="MF_00834"/>
    </source>
</evidence>
<dbReference type="EC" id="2.6.1.62" evidence="13"/>
<protein>
    <recommendedName>
        <fullName evidence="13">Adenosylmethionine-8-amino-7-oxononanoate aminotransferase</fullName>
        <ecNumber evidence="13">2.6.1.62</ecNumber>
    </recommendedName>
    <alternativeName>
        <fullName evidence="13">7,8-diamino-pelargonic acid aminotransferase</fullName>
        <shortName evidence="13">DAPA AT</shortName>
        <shortName evidence="13">DAPA aminotransferase</shortName>
    </alternativeName>
    <alternativeName>
        <fullName evidence="13">7,8-diaminononanoate synthase</fullName>
        <shortName evidence="13">DANS</shortName>
    </alternativeName>
    <alternativeName>
        <fullName evidence="13">Diaminopelargonic acid synthase</fullName>
    </alternativeName>
</protein>
<dbReference type="InterPro" id="IPR005815">
    <property type="entry name" value="BioA"/>
</dbReference>
<keyword evidence="9 13" id="KW-0093">Biotin biosynthesis</keyword>
<feature type="binding site" evidence="13">
    <location>
        <position position="288"/>
    </location>
    <ligand>
        <name>substrate</name>
    </ligand>
</feature>
<dbReference type="GO" id="GO:0004015">
    <property type="term" value="F:adenosylmethionine-8-amino-7-oxononanoate transaminase activity"/>
    <property type="evidence" value="ECO:0007669"/>
    <property type="project" value="UniProtKB-UniRule"/>
</dbReference>
<dbReference type="InterPro" id="IPR015421">
    <property type="entry name" value="PyrdxlP-dep_Trfase_major"/>
</dbReference>
<comment type="catalytic activity">
    <reaction evidence="11 13">
        <text>(8S)-8-amino-7-oxononanoate + S-adenosyl-L-methionine = S-adenosyl-4-methylsulfanyl-2-oxobutanoate + (7R,8S)-7,8-diammoniononanoate</text>
        <dbReference type="Rhea" id="RHEA:16861"/>
        <dbReference type="ChEBI" id="CHEBI:16490"/>
        <dbReference type="ChEBI" id="CHEBI:59789"/>
        <dbReference type="ChEBI" id="CHEBI:149468"/>
        <dbReference type="ChEBI" id="CHEBI:149469"/>
        <dbReference type="EC" id="2.6.1.62"/>
    </reaction>
</comment>
<dbReference type="GO" id="GO:0009102">
    <property type="term" value="P:biotin biosynthetic process"/>
    <property type="evidence" value="ECO:0007669"/>
    <property type="project" value="UniProtKB-UniRule"/>
</dbReference>
<dbReference type="InterPro" id="IPR015422">
    <property type="entry name" value="PyrdxlP-dep_Trfase_small"/>
</dbReference>
<dbReference type="FunCoup" id="A0A517SCH3">
    <property type="interactions" value="203"/>
</dbReference>
<comment type="function">
    <text evidence="13">Catalyzes the transfer of the alpha-amino group from S-adenosyl-L-methionine (SAM) to 7-keto-8-aminopelargonic acid (KAPA) to form 7,8-diaminopelargonic acid (DAPA). It is the only aminotransferase known to utilize SAM as an amino donor.</text>
</comment>
<dbReference type="InParanoid" id="A0A517SCH3"/>
<dbReference type="CDD" id="cd00610">
    <property type="entry name" value="OAT_like"/>
    <property type="match status" value="1"/>
</dbReference>
<dbReference type="Proteomes" id="UP000315700">
    <property type="component" value="Chromosome"/>
</dbReference>
<feature type="modified residue" description="N6-(pyridoxal phosphate)lysine" evidence="13">
    <location>
        <position position="288"/>
    </location>
</feature>
<dbReference type="PIRSF" id="PIRSF000521">
    <property type="entry name" value="Transaminase_4ab_Lys_Orn"/>
    <property type="match status" value="1"/>
</dbReference>
<evidence type="ECO:0000256" key="1">
    <source>
        <dbReference type="ARBA" id="ARBA00001933"/>
    </source>
</evidence>
<keyword evidence="7 13" id="KW-0808">Transferase</keyword>
<comment type="cofactor">
    <cofactor evidence="1 13">
        <name>pyridoxal 5'-phosphate</name>
        <dbReference type="ChEBI" id="CHEBI:597326"/>
    </cofactor>
</comment>
<dbReference type="UniPathway" id="UPA00078">
    <property type="reaction ID" value="UER00160"/>
</dbReference>
<feature type="binding site" evidence="13">
    <location>
        <position position="152"/>
    </location>
    <ligand>
        <name>substrate</name>
    </ligand>
</feature>
<organism evidence="14 15">
    <name type="scientific">Caulifigura coniformis</name>
    <dbReference type="NCBI Taxonomy" id="2527983"/>
    <lineage>
        <taxon>Bacteria</taxon>
        <taxon>Pseudomonadati</taxon>
        <taxon>Planctomycetota</taxon>
        <taxon>Planctomycetia</taxon>
        <taxon>Planctomycetales</taxon>
        <taxon>Planctomycetaceae</taxon>
        <taxon>Caulifigura</taxon>
    </lineage>
</organism>
<evidence type="ECO:0000256" key="4">
    <source>
        <dbReference type="ARBA" id="ARBA00011738"/>
    </source>
</evidence>
<proteinExistence type="inferred from homology"/>
<feature type="site" description="Participates in the substrate recognition with KAPA and in a stacking interaction with the adenine ring of SAM" evidence="13">
    <location>
        <position position="20"/>
    </location>
</feature>
<feature type="binding site" evidence="13">
    <location>
        <begin position="117"/>
        <end position="118"/>
    </location>
    <ligand>
        <name>pyridoxal 5'-phosphate</name>
        <dbReference type="ChEBI" id="CHEBI:597326"/>
    </ligand>
</feature>
<dbReference type="Gene3D" id="3.40.640.10">
    <property type="entry name" value="Type I PLP-dependent aspartate aminotransferase-like (Major domain)"/>
    <property type="match status" value="1"/>
</dbReference>
<comment type="caution">
    <text evidence="13">Lacks conserved residue(s) required for the propagation of feature annotation.</text>
</comment>
<dbReference type="KEGG" id="ccos:Pan44_18540"/>
<dbReference type="OrthoDB" id="9816013at2"/>
<evidence type="ECO:0000256" key="2">
    <source>
        <dbReference type="ARBA" id="ARBA00004496"/>
    </source>
</evidence>
<dbReference type="GO" id="GO:0030170">
    <property type="term" value="F:pyridoxal phosphate binding"/>
    <property type="evidence" value="ECO:0007669"/>
    <property type="project" value="UniProtKB-UniRule"/>
</dbReference>
<evidence type="ECO:0000313" key="14">
    <source>
        <dbReference type="EMBL" id="QDT53830.1"/>
    </source>
</evidence>
<dbReference type="EMBL" id="CP036271">
    <property type="protein sequence ID" value="QDT53830.1"/>
    <property type="molecule type" value="Genomic_DNA"/>
</dbReference>
<evidence type="ECO:0000256" key="6">
    <source>
        <dbReference type="ARBA" id="ARBA00022576"/>
    </source>
</evidence>
<name>A0A517SCH3_9PLAN</name>
<dbReference type="InterPro" id="IPR005814">
    <property type="entry name" value="Aminotrans_3"/>
</dbReference>
<dbReference type="PROSITE" id="PS00600">
    <property type="entry name" value="AA_TRANSFER_CLASS_3"/>
    <property type="match status" value="1"/>
</dbReference>
<dbReference type="SUPFAM" id="SSF53383">
    <property type="entry name" value="PLP-dependent transferases"/>
    <property type="match status" value="1"/>
</dbReference>
<comment type="subunit">
    <text evidence="4 13">Homodimer.</text>
</comment>
<keyword evidence="8 13" id="KW-0949">S-adenosyl-L-methionine</keyword>
<dbReference type="Gene3D" id="3.90.1150.10">
    <property type="entry name" value="Aspartate Aminotransferase, domain 1"/>
    <property type="match status" value="1"/>
</dbReference>
<keyword evidence="15" id="KW-1185">Reference proteome</keyword>
<reference evidence="14 15" key="1">
    <citation type="submission" date="2019-02" db="EMBL/GenBank/DDBJ databases">
        <title>Deep-cultivation of Planctomycetes and their phenomic and genomic characterization uncovers novel biology.</title>
        <authorList>
            <person name="Wiegand S."/>
            <person name="Jogler M."/>
            <person name="Boedeker C."/>
            <person name="Pinto D."/>
            <person name="Vollmers J."/>
            <person name="Rivas-Marin E."/>
            <person name="Kohn T."/>
            <person name="Peeters S.H."/>
            <person name="Heuer A."/>
            <person name="Rast P."/>
            <person name="Oberbeckmann S."/>
            <person name="Bunk B."/>
            <person name="Jeske O."/>
            <person name="Meyerdierks A."/>
            <person name="Storesund J.E."/>
            <person name="Kallscheuer N."/>
            <person name="Luecker S."/>
            <person name="Lage O.M."/>
            <person name="Pohl T."/>
            <person name="Merkel B.J."/>
            <person name="Hornburger P."/>
            <person name="Mueller R.-W."/>
            <person name="Bruemmer F."/>
            <person name="Labrenz M."/>
            <person name="Spormann A.M."/>
            <person name="Op den Camp H."/>
            <person name="Overmann J."/>
            <person name="Amann R."/>
            <person name="Jetten M.S.M."/>
            <person name="Mascher T."/>
            <person name="Medema M.H."/>
            <person name="Devos D.P."/>
            <person name="Kaster A.-K."/>
            <person name="Ovreas L."/>
            <person name="Rohde M."/>
            <person name="Galperin M.Y."/>
            <person name="Jogler C."/>
        </authorList>
    </citation>
    <scope>NUCLEOTIDE SEQUENCE [LARGE SCALE GENOMIC DNA]</scope>
    <source>
        <strain evidence="14 15">Pan44</strain>
    </source>
</reference>
<dbReference type="PANTHER" id="PTHR42684:SF17">
    <property type="entry name" value="ADENOSYLMETHIONINE-8-AMINO-7-OXONONANOATE AMINOTRANSFERASE"/>
    <property type="match status" value="1"/>
</dbReference>
<comment type="pathway">
    <text evidence="3 13">Cofactor biosynthesis; biotin biosynthesis; 7,8-diaminononanoate from 8-amino-7-oxononanoate (SAM route): step 1/1.</text>
</comment>